<comment type="caution">
    <text evidence="2">The sequence shown here is derived from an EMBL/GenBank/DDBJ whole genome shotgun (WGS) entry which is preliminary data.</text>
</comment>
<sequence length="254" mass="27788">MPRATASTASPHPLTFIPIDPSAAYTTPSPSPAPARHPAYRTRWAAPLSPASFASPTAATRKRGRADAWTAEEKERCLQALTLIWERASGMGKMEAWGMAGRLMGDVWGMSRSADAVAKVWRAELGAVWAERRRARARGEEEAAGVEEAVGMAKQGEEGEREEQNGEEGEREEQNGEIGSGVGEEQRREWFGGELSEELEKELFGGELSELSKELERDLFGGELGEENCEELSKELSEELEREMFGGDEGGGEE</sequence>
<feature type="region of interest" description="Disordered" evidence="1">
    <location>
        <begin position="1"/>
        <end position="38"/>
    </location>
</feature>
<name>A0ABR3SLZ2_9PEZI</name>
<dbReference type="Proteomes" id="UP001521116">
    <property type="component" value="Unassembled WGS sequence"/>
</dbReference>
<reference evidence="2 3" key="1">
    <citation type="submission" date="2024-02" db="EMBL/GenBank/DDBJ databases">
        <title>De novo assembly and annotation of 12 fungi associated with fruit tree decline syndrome in Ontario, Canada.</title>
        <authorList>
            <person name="Sulman M."/>
            <person name="Ellouze W."/>
            <person name="Ilyukhin E."/>
        </authorList>
    </citation>
    <scope>NUCLEOTIDE SEQUENCE [LARGE SCALE GENOMIC DNA]</scope>
    <source>
        <strain evidence="2 3">M1-105</strain>
    </source>
</reference>
<evidence type="ECO:0000256" key="1">
    <source>
        <dbReference type="SAM" id="MobiDB-lite"/>
    </source>
</evidence>
<keyword evidence="3" id="KW-1185">Reference proteome</keyword>
<feature type="compositionally biased region" description="Basic and acidic residues" evidence="1">
    <location>
        <begin position="155"/>
        <end position="164"/>
    </location>
</feature>
<feature type="region of interest" description="Disordered" evidence="1">
    <location>
        <begin position="138"/>
        <end position="194"/>
    </location>
</feature>
<dbReference type="EMBL" id="JAJVDC020000120">
    <property type="protein sequence ID" value="KAL1623345.1"/>
    <property type="molecule type" value="Genomic_DNA"/>
</dbReference>
<feature type="region of interest" description="Disordered" evidence="1">
    <location>
        <begin position="220"/>
        <end position="254"/>
    </location>
</feature>
<accession>A0ABR3SLZ2</accession>
<gene>
    <name evidence="2" type="ORF">SLS56_008286</name>
</gene>
<evidence type="ECO:0000313" key="2">
    <source>
        <dbReference type="EMBL" id="KAL1623345.1"/>
    </source>
</evidence>
<organism evidence="2 3">
    <name type="scientific">Neofusicoccum ribis</name>
    <dbReference type="NCBI Taxonomy" id="45134"/>
    <lineage>
        <taxon>Eukaryota</taxon>
        <taxon>Fungi</taxon>
        <taxon>Dikarya</taxon>
        <taxon>Ascomycota</taxon>
        <taxon>Pezizomycotina</taxon>
        <taxon>Dothideomycetes</taxon>
        <taxon>Dothideomycetes incertae sedis</taxon>
        <taxon>Botryosphaeriales</taxon>
        <taxon>Botryosphaeriaceae</taxon>
        <taxon>Neofusicoccum</taxon>
    </lineage>
</organism>
<proteinExistence type="predicted"/>
<feature type="compositionally biased region" description="Polar residues" evidence="1">
    <location>
        <begin position="1"/>
        <end position="10"/>
    </location>
</feature>
<evidence type="ECO:0008006" key="4">
    <source>
        <dbReference type="Google" id="ProtNLM"/>
    </source>
</evidence>
<feature type="compositionally biased region" description="Basic and acidic residues" evidence="1">
    <location>
        <begin position="231"/>
        <end position="245"/>
    </location>
</feature>
<evidence type="ECO:0000313" key="3">
    <source>
        <dbReference type="Proteomes" id="UP001521116"/>
    </source>
</evidence>
<protein>
    <recommendedName>
        <fullName evidence="4">Myb-like domain-containing protein</fullName>
    </recommendedName>
</protein>